<dbReference type="AlphaFoldDB" id="A0A078QJ38"/>
<sequence>MKVNKYIIGMFVATATLFVSCNTDNEGDIYNGTTMGVTFATGTQSVSFPSTGYEGFDVEVLRAKSSEATTINLSATLVVGDKEQELPASITVPSSVSFAAGEFKTNIHVTVGDITPGQNYKVKISLPEEMVTIDQTSDKVITVYRDYTFSSLGTGTFKSAAMAEEGEDFTTWEVEVQKADQISWYKAMNLYEKGYNIVFKVNEANEVTVESQPAWKHASYGEVFVSGKGALEDGVITVKLSHDVPNVGGFGEFKEILYLPAK</sequence>
<dbReference type="GeneID" id="5302811"/>
<dbReference type="EMBL" id="JNHI01000118">
    <property type="protein sequence ID" value="KDS23254.1"/>
    <property type="molecule type" value="Genomic_DNA"/>
</dbReference>
<dbReference type="PATRIC" id="fig|1339350.3.peg.4640"/>
<comment type="caution">
    <text evidence="1">The sequence shown here is derived from an EMBL/GenBank/DDBJ whole genome shotgun (WGS) entry which is preliminary data.</text>
</comment>
<reference evidence="1 2" key="1">
    <citation type="submission" date="2014-04" db="EMBL/GenBank/DDBJ databases">
        <authorList>
            <person name="Sears C."/>
            <person name="Carroll K."/>
            <person name="Sack B.R."/>
            <person name="Qadri F."/>
            <person name="Myers L.L."/>
            <person name="Chung G.-T."/>
            <person name="Escheverria P."/>
            <person name="Fraser C.M."/>
            <person name="Sadzewicz L."/>
            <person name="Shefchek K.A."/>
            <person name="Tallon L."/>
            <person name="Das S.P."/>
            <person name="Daugherty S."/>
            <person name="Mongodin E.F."/>
        </authorList>
    </citation>
    <scope>NUCLEOTIDE SEQUENCE [LARGE SCALE GENOMIC DNA]</scope>
    <source>
        <strain evidence="2">3775 SL(B) 10 (iv)</strain>
    </source>
</reference>
<accession>A0A078QJ38</accession>
<dbReference type="PROSITE" id="PS51257">
    <property type="entry name" value="PROKAR_LIPOPROTEIN"/>
    <property type="match status" value="1"/>
</dbReference>
<gene>
    <name evidence="1" type="ORF">M097_4915</name>
</gene>
<dbReference type="DNASU" id="5302811"/>
<proteinExistence type="predicted"/>
<dbReference type="RefSeq" id="WP_005839567.1">
    <property type="nucleotide sequence ID" value="NZ_JNHI01000118.1"/>
</dbReference>
<protein>
    <submittedName>
        <fullName evidence="1">Uncharacterized protein</fullName>
    </submittedName>
</protein>
<dbReference type="Proteomes" id="UP000028134">
    <property type="component" value="Unassembled WGS sequence"/>
</dbReference>
<name>A0A078QJ38_PHOVU</name>
<evidence type="ECO:0000313" key="1">
    <source>
        <dbReference type="EMBL" id="KDS23254.1"/>
    </source>
</evidence>
<evidence type="ECO:0000313" key="2">
    <source>
        <dbReference type="Proteomes" id="UP000028134"/>
    </source>
</evidence>
<organism evidence="1 2">
    <name type="scientific">Phocaeicola vulgatus str. 3775 SL</name>
    <name type="common">B</name>
    <name type="synonym">iv</name>
    <dbReference type="NCBI Taxonomy" id="1339350"/>
    <lineage>
        <taxon>Bacteria</taxon>
        <taxon>Pseudomonadati</taxon>
        <taxon>Bacteroidota</taxon>
        <taxon>Bacteroidia</taxon>
        <taxon>Bacteroidales</taxon>
        <taxon>Bacteroidaceae</taxon>
        <taxon>Phocaeicola</taxon>
    </lineage>
</organism>